<dbReference type="AlphaFoldDB" id="A0AA47JDY9"/>
<dbReference type="Pfam" id="PF18728">
    <property type="entry name" value="HEPN_AbiV"/>
    <property type="match status" value="1"/>
</dbReference>
<dbReference type="InterPro" id="IPR030987">
    <property type="entry name" value="AbiV"/>
</dbReference>
<accession>A0AA47JDY9</accession>
<gene>
    <name evidence="1" type="ORF">O1Q84_09930</name>
</gene>
<dbReference type="RefSeq" id="WP_069536378.1">
    <property type="nucleotide sequence ID" value="NZ_CP114194.1"/>
</dbReference>
<sequence>MSNQFIEKISKYTQGSNPWRPLGVEETAQGLTAFYINAAQLVEDSWCLADHGRLSRAISLLVLAIEELAKIPSLYDHYIMTEAQNLPKKELSKPWQEFWKSFSKHGEKQKTIETYGKTLQAIDSRSELFNEHTPYANFLSEEVSKKLDRLKQRGLYVDYIESGFIDPSIIADEEIFDELYTFTLERLHSFGSFHCSVERSKAMLLSALEYIKVVTSDDLTEQKLEQAVKKYSSISNRPTSTEISIVELDILYWASHRSSSPVPDYVKFKEVMQHCTMELNRSELFQSLDSVLKKIKFYLELEKYPKLVVRNYQMYKLIYSFSNEAVENGNLRRRHYEKLFT</sequence>
<dbReference type="NCBIfam" id="TIGR04498">
    <property type="entry name" value="AbiV_defense"/>
    <property type="match status" value="1"/>
</dbReference>
<evidence type="ECO:0000313" key="2">
    <source>
        <dbReference type="Proteomes" id="UP001156560"/>
    </source>
</evidence>
<name>A0AA47JDY9_VIBPH</name>
<evidence type="ECO:0000313" key="1">
    <source>
        <dbReference type="EMBL" id="WAT88989.1"/>
    </source>
</evidence>
<organism evidence="1 2">
    <name type="scientific">Vibrio parahaemolyticus</name>
    <dbReference type="NCBI Taxonomy" id="670"/>
    <lineage>
        <taxon>Bacteria</taxon>
        <taxon>Pseudomonadati</taxon>
        <taxon>Pseudomonadota</taxon>
        <taxon>Gammaproteobacteria</taxon>
        <taxon>Vibrionales</taxon>
        <taxon>Vibrionaceae</taxon>
        <taxon>Vibrio</taxon>
    </lineage>
</organism>
<dbReference type="EMBL" id="CP114194">
    <property type="protein sequence ID" value="WAT88989.1"/>
    <property type="molecule type" value="Genomic_DNA"/>
</dbReference>
<proteinExistence type="predicted"/>
<dbReference type="Proteomes" id="UP001156560">
    <property type="component" value="Chromosome 1"/>
</dbReference>
<protein>
    <submittedName>
        <fullName evidence="1">AbiV family abortive infection protein</fullName>
    </submittedName>
</protein>
<reference evidence="1" key="1">
    <citation type="submission" date="2022-12" db="EMBL/GenBank/DDBJ databases">
        <title>Vibrio parahaemolyticus become highly virulent by producing novel Tc toxins.</title>
        <authorList>
            <person name="Yang F."/>
            <person name="You Y."/>
            <person name="Lai Q."/>
            <person name="Xu L."/>
            <person name="Li F."/>
        </authorList>
    </citation>
    <scope>NUCLEOTIDE SEQUENCE</scope>
    <source>
        <strain evidence="1">Vp-HL-202005</strain>
    </source>
</reference>